<dbReference type="GO" id="GO:0008750">
    <property type="term" value="F:proton-translocating NAD(P)+ transhydrogenase activity"/>
    <property type="evidence" value="ECO:0007669"/>
    <property type="project" value="UniProtKB-EC"/>
</dbReference>
<evidence type="ECO:0000313" key="7">
    <source>
        <dbReference type="Proteomes" id="UP000694557"/>
    </source>
</evidence>
<proteinExistence type="predicted"/>
<organism evidence="6 7">
    <name type="scientific">Oncorhynchus kisutch</name>
    <name type="common">Coho salmon</name>
    <name type="synonym">Salmo kisutch</name>
    <dbReference type="NCBI Taxonomy" id="8019"/>
    <lineage>
        <taxon>Eukaryota</taxon>
        <taxon>Metazoa</taxon>
        <taxon>Chordata</taxon>
        <taxon>Craniata</taxon>
        <taxon>Vertebrata</taxon>
        <taxon>Euteleostomi</taxon>
        <taxon>Actinopterygii</taxon>
        <taxon>Neopterygii</taxon>
        <taxon>Teleostei</taxon>
        <taxon>Protacanthopterygii</taxon>
        <taxon>Salmoniformes</taxon>
        <taxon>Salmonidae</taxon>
        <taxon>Salmoninae</taxon>
        <taxon>Oncorhynchus</taxon>
    </lineage>
</organism>
<dbReference type="Proteomes" id="UP000694557">
    <property type="component" value="Unassembled WGS sequence"/>
</dbReference>
<evidence type="ECO:0000256" key="2">
    <source>
        <dbReference type="ARBA" id="ARBA00022857"/>
    </source>
</evidence>
<dbReference type="GO" id="GO:0005743">
    <property type="term" value="C:mitochondrial inner membrane"/>
    <property type="evidence" value="ECO:0007669"/>
    <property type="project" value="TreeGrafter"/>
</dbReference>
<evidence type="ECO:0000256" key="1">
    <source>
        <dbReference type="ARBA" id="ARBA00012943"/>
    </source>
</evidence>
<evidence type="ECO:0000313" key="6">
    <source>
        <dbReference type="Ensembl" id="ENSOKIP00005041067.1"/>
    </source>
</evidence>
<sequence length="90" mass="10050">MTSPVPLLRAAAKEQFKLLGAQTLELDIKEAGDGQGGYSKEMSKELIEAERKLFAKQCLEVDIFLSTALIPDILNYNIITHRNTSLWSLI</sequence>
<comment type="catalytic activity">
    <reaction evidence="5">
        <text>NAD(+) + NADPH + H(+)(in) = NADH + NADP(+) + H(+)(out)</text>
        <dbReference type="Rhea" id="RHEA:47992"/>
        <dbReference type="ChEBI" id="CHEBI:15378"/>
        <dbReference type="ChEBI" id="CHEBI:57540"/>
        <dbReference type="ChEBI" id="CHEBI:57783"/>
        <dbReference type="ChEBI" id="CHEBI:57945"/>
        <dbReference type="ChEBI" id="CHEBI:58349"/>
        <dbReference type="EC" id="7.1.1.1"/>
    </reaction>
</comment>
<dbReference type="GeneTree" id="ENSGT00390000004624"/>
<dbReference type="GO" id="GO:0050661">
    <property type="term" value="F:NADP binding"/>
    <property type="evidence" value="ECO:0007669"/>
    <property type="project" value="TreeGrafter"/>
</dbReference>
<evidence type="ECO:0000256" key="3">
    <source>
        <dbReference type="ARBA" id="ARBA00022967"/>
    </source>
</evidence>
<keyword evidence="2" id="KW-0521">NADP</keyword>
<keyword evidence="4" id="KW-0520">NAD</keyword>
<protein>
    <recommendedName>
        <fullName evidence="1">proton-translocating NAD(P)(+) transhydrogenase</fullName>
        <ecNumber evidence="1">7.1.1.1</ecNumber>
    </recommendedName>
</protein>
<accession>A0A8C7GEW0</accession>
<reference evidence="6" key="1">
    <citation type="submission" date="2025-08" db="UniProtKB">
        <authorList>
            <consortium name="Ensembl"/>
        </authorList>
    </citation>
    <scope>IDENTIFICATION</scope>
</reference>
<evidence type="ECO:0000256" key="4">
    <source>
        <dbReference type="ARBA" id="ARBA00023027"/>
    </source>
</evidence>
<keyword evidence="7" id="KW-1185">Reference proteome</keyword>
<reference evidence="6" key="2">
    <citation type="submission" date="2025-09" db="UniProtKB">
        <authorList>
            <consortium name="Ensembl"/>
        </authorList>
    </citation>
    <scope>IDENTIFICATION</scope>
</reference>
<dbReference type="Gene3D" id="3.40.50.720">
    <property type="entry name" value="NAD(P)-binding Rossmann-like Domain"/>
    <property type="match status" value="1"/>
</dbReference>
<dbReference type="PANTHER" id="PTHR10160:SF22">
    <property type="entry name" value="NAD(P) TRANSHYDROGENASE, MITOCHONDRIAL"/>
    <property type="match status" value="1"/>
</dbReference>
<keyword evidence="3" id="KW-1278">Translocase</keyword>
<name>A0A8C7GEW0_ONCKI</name>
<dbReference type="AlphaFoldDB" id="A0A8C7GEW0"/>
<dbReference type="PANTHER" id="PTHR10160">
    <property type="entry name" value="NAD(P) TRANSHYDROGENASE"/>
    <property type="match status" value="1"/>
</dbReference>
<dbReference type="EC" id="7.1.1.1" evidence="1"/>
<evidence type="ECO:0000256" key="5">
    <source>
        <dbReference type="ARBA" id="ARBA00048202"/>
    </source>
</evidence>
<dbReference type="Ensembl" id="ENSOKIT00005043316.1">
    <property type="protein sequence ID" value="ENSOKIP00005041067.1"/>
    <property type="gene ID" value="ENSOKIG00005017395.1"/>
</dbReference>
<dbReference type="GO" id="GO:0006740">
    <property type="term" value="P:NADPH regeneration"/>
    <property type="evidence" value="ECO:0007669"/>
    <property type="project" value="TreeGrafter"/>
</dbReference>